<dbReference type="Proteomes" id="UP001354989">
    <property type="component" value="Chromosome"/>
</dbReference>
<dbReference type="Pfam" id="PF00593">
    <property type="entry name" value="TonB_dep_Rec_b-barrel"/>
    <property type="match status" value="1"/>
</dbReference>
<dbReference type="InterPro" id="IPR012910">
    <property type="entry name" value="Plug_dom"/>
</dbReference>
<evidence type="ECO:0000313" key="14">
    <source>
        <dbReference type="EMBL" id="BDC98267.1"/>
    </source>
</evidence>
<organism evidence="14 15">
    <name type="scientific">Persicobacter psychrovividus</name>
    <dbReference type="NCBI Taxonomy" id="387638"/>
    <lineage>
        <taxon>Bacteria</taxon>
        <taxon>Pseudomonadati</taxon>
        <taxon>Bacteroidota</taxon>
        <taxon>Cytophagia</taxon>
        <taxon>Cytophagales</taxon>
        <taxon>Persicobacteraceae</taxon>
        <taxon>Persicobacter</taxon>
    </lineage>
</organism>
<keyword evidence="3 8" id="KW-1134">Transmembrane beta strand</keyword>
<dbReference type="PROSITE" id="PS52016">
    <property type="entry name" value="TONB_DEPENDENT_REC_3"/>
    <property type="match status" value="1"/>
</dbReference>
<dbReference type="Gene3D" id="2.40.170.20">
    <property type="entry name" value="TonB-dependent receptor, beta-barrel domain"/>
    <property type="match status" value="1"/>
</dbReference>
<evidence type="ECO:0000259" key="12">
    <source>
        <dbReference type="Pfam" id="PF00593"/>
    </source>
</evidence>
<feature type="region of interest" description="Disordered" evidence="10">
    <location>
        <begin position="462"/>
        <end position="482"/>
    </location>
</feature>
<name>A0ABM7VBE8_9BACT</name>
<evidence type="ECO:0000256" key="7">
    <source>
        <dbReference type="ARBA" id="ARBA00023237"/>
    </source>
</evidence>
<evidence type="ECO:0000256" key="2">
    <source>
        <dbReference type="ARBA" id="ARBA00022448"/>
    </source>
</evidence>
<keyword evidence="7 8" id="KW-0998">Cell outer membrane</keyword>
<evidence type="ECO:0000256" key="9">
    <source>
        <dbReference type="RuleBase" id="RU003357"/>
    </source>
</evidence>
<comment type="similarity">
    <text evidence="8 9">Belongs to the TonB-dependent receptor family.</text>
</comment>
<reference evidence="14 15" key="1">
    <citation type="submission" date="2021-12" db="EMBL/GenBank/DDBJ databases">
        <title>Genome sequencing of bacteria with rrn-lacking chromosome and rrn-plasmid.</title>
        <authorList>
            <person name="Anda M."/>
            <person name="Iwasaki W."/>
        </authorList>
    </citation>
    <scope>NUCLEOTIDE SEQUENCE [LARGE SCALE GENOMIC DNA]</scope>
    <source>
        <strain evidence="14 15">NBRC 101262</strain>
    </source>
</reference>
<feature type="domain" description="TonB-dependent receptor plug" evidence="13">
    <location>
        <begin position="114"/>
        <end position="222"/>
    </location>
</feature>
<dbReference type="InterPro" id="IPR037066">
    <property type="entry name" value="Plug_dom_sf"/>
</dbReference>
<keyword evidence="15" id="KW-1185">Reference proteome</keyword>
<keyword evidence="5 9" id="KW-0798">TonB box</keyword>
<dbReference type="InterPro" id="IPR023996">
    <property type="entry name" value="TonB-dep_OMP_SusC/RagA"/>
</dbReference>
<dbReference type="RefSeq" id="WP_338397579.1">
    <property type="nucleotide sequence ID" value="NZ_AP025292.1"/>
</dbReference>
<sequence>MKRILLFLFLCSIFSLNAQAQQLVKGKITASDNGEPLPGVNVVIKGTSVGSVTDANGNYSLSVPNLDATLVFSFIGLIAQEIPLAGRSELDLEMEADFKELEEVVVTGYTEINKKRLSGSISTMEASDIEGVPVPSFDQVLQGKAAGLYVNASSGQPGSSATVRIRGNGSILGGNTPLFILDGVPIEANEFAALNANDFESVSVLKDASSTSLYGSRGANGVIVITSKKGKVGKTKFNYSGQFGVSRIGDWKYEMMNTDQRLEYERLIQNGPGWDYAAENPERPAGAQASLDSLRQYNTNWLDVVTRQGFTQQHQLSAQGGKGQTRFFISGGYLEQQGVGIGSSLERITGRMNLSHEASEKLRFNVVTSVGYGMSNTLPSESLSVANPFASTLNMPYQPPLDADGNYTYGPLDANPLEWQEKANFEDGQLKTNLTFDVAYDFYPGFSFQSKIGIDYRTTKSTSFIDPNSRPGESSRGGEGSYGVSESKYFKYIWGNNVTYAKTIDRHDFSVGLYSEFISKKQNSFGYTGYGLNPNLPNTPAAITPGNGGNGFIPSVGGGMTENALLSYFMIGNYTYNNRYNFIASIRRDGSSKFGENNRWATLWSVGSSWNISEEAFYGLTVINDLKLKASYGSSGNQDDTDASVGDFQRAQTFSAASSYGGVSGIYPSAIGNRDLKWEISRQLNVGFDFGMFKDRLSGSLEFYNNVTSDLFLDQKLSATSGFTNVRKNAGKMRNRGFEITLNTTSVVAGDFQWFTSLNYAYNDNEILDLGQVSEFENGTSLVRVGYPLGSHYVVGWAGVNPANGQPLYLDSFGQPTPVYNSNNATSDWGTSNPPHVGGITNNLSFKGIELSFFFNYQLGHSLYNNQSFFIENHNVPYNQSTVMLEMWQEPGDLTNIPSPRYQRQFNSVDVEDASFLRLRNVTLGYRFPQELVSKAKLSSVRMFIQGQNLATWTRFTGFDPEIGNNIAQFQYPTPQIYTLGIDVGF</sequence>
<evidence type="ECO:0000256" key="5">
    <source>
        <dbReference type="ARBA" id="ARBA00023077"/>
    </source>
</evidence>
<evidence type="ECO:0000259" key="13">
    <source>
        <dbReference type="Pfam" id="PF07715"/>
    </source>
</evidence>
<evidence type="ECO:0000256" key="3">
    <source>
        <dbReference type="ARBA" id="ARBA00022452"/>
    </source>
</evidence>
<dbReference type="NCBIfam" id="TIGR04056">
    <property type="entry name" value="OMP_RagA_SusC"/>
    <property type="match status" value="1"/>
</dbReference>
<evidence type="ECO:0000256" key="10">
    <source>
        <dbReference type="SAM" id="MobiDB-lite"/>
    </source>
</evidence>
<dbReference type="SUPFAM" id="SSF49464">
    <property type="entry name" value="Carboxypeptidase regulatory domain-like"/>
    <property type="match status" value="1"/>
</dbReference>
<comment type="subcellular location">
    <subcellularLocation>
        <location evidence="1 8">Cell outer membrane</location>
        <topology evidence="1 8">Multi-pass membrane protein</topology>
    </subcellularLocation>
</comment>
<dbReference type="InterPro" id="IPR023997">
    <property type="entry name" value="TonB-dep_OMP_SusC/RagA_CS"/>
</dbReference>
<evidence type="ECO:0000256" key="8">
    <source>
        <dbReference type="PROSITE-ProRule" id="PRU01360"/>
    </source>
</evidence>
<dbReference type="InterPro" id="IPR008969">
    <property type="entry name" value="CarboxyPept-like_regulatory"/>
</dbReference>
<feature type="signal peptide" evidence="11">
    <location>
        <begin position="1"/>
        <end position="20"/>
    </location>
</feature>
<gene>
    <name evidence="14" type="ORF">PEPS_05480</name>
</gene>
<dbReference type="SUPFAM" id="SSF56935">
    <property type="entry name" value="Porins"/>
    <property type="match status" value="1"/>
</dbReference>
<proteinExistence type="inferred from homology"/>
<dbReference type="Pfam" id="PF13715">
    <property type="entry name" value="CarbopepD_reg_2"/>
    <property type="match status" value="1"/>
</dbReference>
<evidence type="ECO:0000256" key="11">
    <source>
        <dbReference type="SAM" id="SignalP"/>
    </source>
</evidence>
<dbReference type="Gene3D" id="2.60.40.1120">
    <property type="entry name" value="Carboxypeptidase-like, regulatory domain"/>
    <property type="match status" value="1"/>
</dbReference>
<dbReference type="Pfam" id="PF07715">
    <property type="entry name" value="Plug"/>
    <property type="match status" value="1"/>
</dbReference>
<dbReference type="EMBL" id="AP025292">
    <property type="protein sequence ID" value="BDC98267.1"/>
    <property type="molecule type" value="Genomic_DNA"/>
</dbReference>
<dbReference type="InterPro" id="IPR039426">
    <property type="entry name" value="TonB-dep_rcpt-like"/>
</dbReference>
<dbReference type="InterPro" id="IPR000531">
    <property type="entry name" value="Beta-barrel_TonB"/>
</dbReference>
<evidence type="ECO:0000313" key="15">
    <source>
        <dbReference type="Proteomes" id="UP001354989"/>
    </source>
</evidence>
<protein>
    <submittedName>
        <fullName evidence="14">SusC/RagA family TonB-linked outer membrane protein</fullName>
    </submittedName>
</protein>
<keyword evidence="2 8" id="KW-0813">Transport</keyword>
<keyword evidence="4 8" id="KW-0812">Transmembrane</keyword>
<evidence type="ECO:0000256" key="4">
    <source>
        <dbReference type="ARBA" id="ARBA00022692"/>
    </source>
</evidence>
<evidence type="ECO:0000256" key="1">
    <source>
        <dbReference type="ARBA" id="ARBA00004571"/>
    </source>
</evidence>
<evidence type="ECO:0000256" key="6">
    <source>
        <dbReference type="ARBA" id="ARBA00023136"/>
    </source>
</evidence>
<keyword evidence="6 8" id="KW-0472">Membrane</keyword>
<dbReference type="Gene3D" id="2.170.130.10">
    <property type="entry name" value="TonB-dependent receptor, plug domain"/>
    <property type="match status" value="1"/>
</dbReference>
<dbReference type="InterPro" id="IPR036942">
    <property type="entry name" value="Beta-barrel_TonB_sf"/>
</dbReference>
<keyword evidence="11" id="KW-0732">Signal</keyword>
<feature type="domain" description="TonB-dependent receptor-like beta-barrel" evidence="12">
    <location>
        <begin position="394"/>
        <end position="840"/>
    </location>
</feature>
<accession>A0ABM7VBE8</accession>
<feature type="chain" id="PRO_5045548738" evidence="11">
    <location>
        <begin position="21"/>
        <end position="986"/>
    </location>
</feature>
<dbReference type="NCBIfam" id="TIGR04057">
    <property type="entry name" value="SusC_RagA_signa"/>
    <property type="match status" value="1"/>
</dbReference>